<evidence type="ECO:0000256" key="3">
    <source>
        <dbReference type="ARBA" id="ARBA00023239"/>
    </source>
</evidence>
<comment type="similarity">
    <text evidence="4">Belongs to the UbiC family.</text>
</comment>
<dbReference type="Proteomes" id="UP000199005">
    <property type="component" value="Unassembled WGS sequence"/>
</dbReference>
<dbReference type="Gene3D" id="3.40.1410.10">
    <property type="entry name" value="Chorismate lyase-like"/>
    <property type="match status" value="1"/>
</dbReference>
<protein>
    <recommendedName>
        <fullName evidence="4">Probable chorismate pyruvate-lyase</fullName>
        <shortName evidence="4">CL</shortName>
        <shortName evidence="4">CPL</shortName>
        <ecNumber evidence="4">4.1.3.40</ecNumber>
    </recommendedName>
</protein>
<keyword evidence="2 4" id="KW-0831">Ubiquinone biosynthesis</keyword>
<comment type="caution">
    <text evidence="4">Lacks conserved residue(s) required for the propagation of feature annotation.</text>
</comment>
<dbReference type="PANTHER" id="PTHR38683:SF1">
    <property type="entry name" value="CHORISMATE PYRUVATE-LYASE"/>
    <property type="match status" value="1"/>
</dbReference>
<evidence type="ECO:0000256" key="2">
    <source>
        <dbReference type="ARBA" id="ARBA00022688"/>
    </source>
</evidence>
<dbReference type="GO" id="GO:0006744">
    <property type="term" value="P:ubiquinone biosynthetic process"/>
    <property type="evidence" value="ECO:0007669"/>
    <property type="project" value="UniProtKB-UniRule"/>
</dbReference>
<keyword evidence="3 4" id="KW-0456">Lyase</keyword>
<evidence type="ECO:0000313" key="6">
    <source>
        <dbReference type="Proteomes" id="UP000199005"/>
    </source>
</evidence>
<dbReference type="EC" id="4.1.3.40" evidence="4"/>
<dbReference type="AlphaFoldDB" id="A0A1H6TDF2"/>
<dbReference type="UniPathway" id="UPA00232"/>
<evidence type="ECO:0000256" key="4">
    <source>
        <dbReference type="HAMAP-Rule" id="MF_01632"/>
    </source>
</evidence>
<sequence length="199" mass="21649">MAGPRLAPCPLLRNAPVTAAPAFHWLGADQLHPAPAACLADWLFDTGSLTRRLTALSAGRFAVTLLEEGWQTLRDDECVALSVAPGSAGWAREVYLLGEERPWVFARSVAAREALEGFAPVLAELGRRPLGELLFSDPAFARGPLQATRYPPADLPAAVRRSGLWGRRSCFHRGALKVLVAEVFLPDLWRYQGIDPDAL</sequence>
<dbReference type="PANTHER" id="PTHR38683">
    <property type="entry name" value="CHORISMATE PYRUVATE-LYASE"/>
    <property type="match status" value="1"/>
</dbReference>
<name>A0A1H6TDF2_9GAMM</name>
<comment type="function">
    <text evidence="4">Removes the pyruvyl group from chorismate, with concomitant aromatization of the ring, to provide 4-hydroxybenzoate (4HB) for the ubiquinone pathway.</text>
</comment>
<evidence type="ECO:0000256" key="1">
    <source>
        <dbReference type="ARBA" id="ARBA00022490"/>
    </source>
</evidence>
<dbReference type="SUPFAM" id="SSF64288">
    <property type="entry name" value="Chorismate lyase-like"/>
    <property type="match status" value="1"/>
</dbReference>
<organism evidence="5 6">
    <name type="scientific">Azotobacter beijerinckii</name>
    <dbReference type="NCBI Taxonomy" id="170623"/>
    <lineage>
        <taxon>Bacteria</taxon>
        <taxon>Pseudomonadati</taxon>
        <taxon>Pseudomonadota</taxon>
        <taxon>Gammaproteobacteria</taxon>
        <taxon>Pseudomonadales</taxon>
        <taxon>Pseudomonadaceae</taxon>
        <taxon>Azotobacter</taxon>
    </lineage>
</organism>
<dbReference type="EMBL" id="FNYO01000018">
    <property type="protein sequence ID" value="SEI75117.1"/>
    <property type="molecule type" value="Genomic_DNA"/>
</dbReference>
<comment type="subcellular location">
    <subcellularLocation>
        <location evidence="4">Cytoplasm</location>
    </subcellularLocation>
</comment>
<proteinExistence type="inferred from homology"/>
<comment type="pathway">
    <text evidence="4">Cofactor biosynthesis; ubiquinone biosynthesis.</text>
</comment>
<evidence type="ECO:0000313" key="5">
    <source>
        <dbReference type="EMBL" id="SEI75117.1"/>
    </source>
</evidence>
<dbReference type="GO" id="GO:0042866">
    <property type="term" value="P:pyruvate biosynthetic process"/>
    <property type="evidence" value="ECO:0007669"/>
    <property type="project" value="UniProtKB-UniRule"/>
</dbReference>
<feature type="binding site" evidence="4">
    <location>
        <position position="130"/>
    </location>
    <ligand>
        <name>substrate</name>
    </ligand>
</feature>
<dbReference type="GO" id="GO:0008813">
    <property type="term" value="F:chorismate lyase activity"/>
    <property type="evidence" value="ECO:0007669"/>
    <property type="project" value="UniProtKB-UniRule"/>
</dbReference>
<dbReference type="Pfam" id="PF04345">
    <property type="entry name" value="Chor_lyase"/>
    <property type="match status" value="1"/>
</dbReference>
<dbReference type="GO" id="GO:0005829">
    <property type="term" value="C:cytosol"/>
    <property type="evidence" value="ECO:0007669"/>
    <property type="project" value="TreeGrafter"/>
</dbReference>
<dbReference type="InterPro" id="IPR028978">
    <property type="entry name" value="Chorismate_lyase_/UTRA_dom_sf"/>
</dbReference>
<dbReference type="InterPro" id="IPR007440">
    <property type="entry name" value="Chorismate--pyruvate_lyase"/>
</dbReference>
<reference evidence="5 6" key="1">
    <citation type="submission" date="2016-10" db="EMBL/GenBank/DDBJ databases">
        <authorList>
            <person name="de Groot N.N."/>
        </authorList>
    </citation>
    <scope>NUCLEOTIDE SEQUENCE [LARGE SCALE GENOMIC DNA]</scope>
    <source>
        <strain evidence="5 6">DSM 1041</strain>
    </source>
</reference>
<feature type="binding site" evidence="4">
    <location>
        <position position="92"/>
    </location>
    <ligand>
        <name>substrate</name>
    </ligand>
</feature>
<feature type="binding site" evidence="4">
    <location>
        <position position="182"/>
    </location>
    <ligand>
        <name>substrate</name>
    </ligand>
</feature>
<comment type="catalytic activity">
    <reaction evidence="4">
        <text>chorismate = 4-hydroxybenzoate + pyruvate</text>
        <dbReference type="Rhea" id="RHEA:16505"/>
        <dbReference type="ChEBI" id="CHEBI:15361"/>
        <dbReference type="ChEBI" id="CHEBI:17879"/>
        <dbReference type="ChEBI" id="CHEBI:29748"/>
        <dbReference type="EC" id="4.1.3.40"/>
    </reaction>
</comment>
<gene>
    <name evidence="4" type="primary">ubiC</name>
    <name evidence="5" type="ORF">SAMN04244579_01884</name>
</gene>
<accession>A0A1H6TDF2</accession>
<keyword evidence="1 4" id="KW-0963">Cytoplasm</keyword>
<keyword evidence="4" id="KW-0670">Pyruvate</keyword>
<dbReference type="HAMAP" id="MF_01632">
    <property type="entry name" value="UbiC"/>
    <property type="match status" value="1"/>
</dbReference>
<dbReference type="STRING" id="170623.SAMN04244579_01884"/>